<accession>A0A4Y9JBV9</accession>
<evidence type="ECO:0000313" key="1">
    <source>
        <dbReference type="EMBL" id="TFU97439.1"/>
    </source>
</evidence>
<comment type="caution">
    <text evidence="1">The sequence shown here is derived from an EMBL/GenBank/DDBJ whole genome shotgun (WGS) entry which is preliminary data.</text>
</comment>
<protein>
    <submittedName>
        <fullName evidence="1">XRE family transcriptional regulator</fullName>
    </submittedName>
</protein>
<evidence type="ECO:0000313" key="2">
    <source>
        <dbReference type="Proteomes" id="UP000297253"/>
    </source>
</evidence>
<dbReference type="AlphaFoldDB" id="A0A4Y9JBV9"/>
<dbReference type="RefSeq" id="WP_135182310.1">
    <property type="nucleotide sequence ID" value="NZ_JADGKZ010000011.1"/>
</dbReference>
<sequence>MIENFEEYLYKKIGKRIRDFRKEKKLSQLELTEFSEMVGLKTKSASSRLSFIENGKIQSMRDFMSDTERNALANYLTNGDQIKLFFGNDEDLKDLLSILLYTLLLNGEKPQPTDNISREFVDIEYNRKYEELSNILIKFMLLYPEFNKAFIIHFLYSPLAEHEKNKRNKLLEKENEKIKQLLASNSGNFIKEIVSSVGTSLLTNAFNAIIDDLIYNLFPVFKKKLEKLTYATEIPFKTSNYDDEDMEYKDEYTKYTLSSKLSDRFKFENFILLITNLDVVNFLNNLFFKKTLDNDKNIYYLSFISQYQLQSILALNLSNLLEKPIRLDTRTDSVENNPLFHYYCDMTEITNYYLNNNQKSVVPLHVPACPWDIDIDDDSLDNS</sequence>
<proteinExistence type="predicted"/>
<dbReference type="CDD" id="cd00093">
    <property type="entry name" value="HTH_XRE"/>
    <property type="match status" value="1"/>
</dbReference>
<dbReference type="GO" id="GO:0003677">
    <property type="term" value="F:DNA binding"/>
    <property type="evidence" value="ECO:0007669"/>
    <property type="project" value="InterPro"/>
</dbReference>
<name>A0A4Y9JBV9_9STRE</name>
<dbReference type="EMBL" id="SPPD01000011">
    <property type="protein sequence ID" value="TFU97439.1"/>
    <property type="molecule type" value="Genomic_DNA"/>
</dbReference>
<dbReference type="OrthoDB" id="9801721at2"/>
<dbReference type="Gene3D" id="1.10.260.40">
    <property type="entry name" value="lambda repressor-like DNA-binding domains"/>
    <property type="match status" value="1"/>
</dbReference>
<organism evidence="1 2">
    <name type="scientific">Streptococcus cuniculi</name>
    <dbReference type="NCBI Taxonomy" id="1432788"/>
    <lineage>
        <taxon>Bacteria</taxon>
        <taxon>Bacillati</taxon>
        <taxon>Bacillota</taxon>
        <taxon>Bacilli</taxon>
        <taxon>Lactobacillales</taxon>
        <taxon>Streptococcaceae</taxon>
        <taxon>Streptococcus</taxon>
    </lineage>
</organism>
<dbReference type="InterPro" id="IPR010982">
    <property type="entry name" value="Lambda_DNA-bd_dom_sf"/>
</dbReference>
<gene>
    <name evidence="1" type="ORF">E4T82_07970</name>
</gene>
<reference evidence="1 2" key="1">
    <citation type="submission" date="2019-03" db="EMBL/GenBank/DDBJ databases">
        <title>Diversity of the mouse oral microbiome.</title>
        <authorList>
            <person name="Joseph S."/>
            <person name="Aduse-Opoku J."/>
            <person name="Curtis M."/>
            <person name="Wade W."/>
            <person name="Hashim A."/>
        </authorList>
    </citation>
    <scope>NUCLEOTIDE SEQUENCE [LARGE SCALE GENOMIC DNA]</scope>
    <source>
        <strain evidence="1 2">WM131</strain>
    </source>
</reference>
<dbReference type="Proteomes" id="UP000297253">
    <property type="component" value="Unassembled WGS sequence"/>
</dbReference>
<dbReference type="InterPro" id="IPR001387">
    <property type="entry name" value="Cro/C1-type_HTH"/>
</dbReference>